<protein>
    <submittedName>
        <fullName evidence="2">Asp23/Gls24 family envelope stress response protein</fullName>
    </submittedName>
</protein>
<dbReference type="Proteomes" id="UP000263486">
    <property type="component" value="Unassembled WGS sequence"/>
</dbReference>
<accession>A0ABX9KKN7</accession>
<dbReference type="RefSeq" id="WP_114640841.1">
    <property type="nucleotide sequence ID" value="NZ_JAACIO010000001.1"/>
</dbReference>
<evidence type="ECO:0000313" key="2">
    <source>
        <dbReference type="EMBL" id="REI43121.1"/>
    </source>
</evidence>
<organism evidence="2 3">
    <name type="scientific">Psychrilyobacter piezotolerans</name>
    <dbReference type="NCBI Taxonomy" id="2293438"/>
    <lineage>
        <taxon>Bacteria</taxon>
        <taxon>Fusobacteriati</taxon>
        <taxon>Fusobacteriota</taxon>
        <taxon>Fusobacteriia</taxon>
        <taxon>Fusobacteriales</taxon>
        <taxon>Fusobacteriaceae</taxon>
        <taxon>Psychrilyobacter</taxon>
    </lineage>
</organism>
<evidence type="ECO:0000313" key="3">
    <source>
        <dbReference type="Proteomes" id="UP000263486"/>
    </source>
</evidence>
<dbReference type="InterPro" id="IPR005531">
    <property type="entry name" value="Asp23"/>
</dbReference>
<comment type="similarity">
    <text evidence="1">Belongs to the asp23 family.</text>
</comment>
<dbReference type="PANTHER" id="PTHR34297:SF2">
    <property type="entry name" value="ASP23_GLS24 FAMILY ENVELOPE STRESS RESPONSE PROTEIN"/>
    <property type="match status" value="1"/>
</dbReference>
<proteinExistence type="inferred from homology"/>
<name>A0ABX9KKN7_9FUSO</name>
<sequence>MSELGNIKIADDVVKVIAAKATLEVDGIYKMTSGVTDEVNKILGINKMTKGVKVEVGEKECSVDVHIVVEYGFPIPIIATSVQENIIKNITELTGLKVVEVNVYIQDVKVKEALKEEVILD</sequence>
<gene>
    <name evidence="2" type="ORF">DYH56_00270</name>
</gene>
<dbReference type="PANTHER" id="PTHR34297">
    <property type="entry name" value="HYPOTHETICAL CYTOSOLIC PROTEIN-RELATED"/>
    <property type="match status" value="1"/>
</dbReference>
<evidence type="ECO:0000256" key="1">
    <source>
        <dbReference type="ARBA" id="ARBA00005721"/>
    </source>
</evidence>
<comment type="caution">
    <text evidence="2">The sequence shown here is derived from an EMBL/GenBank/DDBJ whole genome shotgun (WGS) entry which is preliminary data.</text>
</comment>
<dbReference type="EMBL" id="QUAJ01000001">
    <property type="protein sequence ID" value="REI43121.1"/>
    <property type="molecule type" value="Genomic_DNA"/>
</dbReference>
<keyword evidence="3" id="KW-1185">Reference proteome</keyword>
<dbReference type="Pfam" id="PF03780">
    <property type="entry name" value="Asp23"/>
    <property type="match status" value="1"/>
</dbReference>
<reference evidence="2 3" key="1">
    <citation type="submission" date="2018-08" db="EMBL/GenBank/DDBJ databases">
        <title>Draft genome sequence of Psychrilyobacter sp. strain SD5 isolated from Black Sea water.</title>
        <authorList>
            <person name="Yadav S."/>
            <person name="Villanueva L."/>
            <person name="Damste J.S.S."/>
        </authorList>
    </citation>
    <scope>NUCLEOTIDE SEQUENCE [LARGE SCALE GENOMIC DNA]</scope>
    <source>
        <strain evidence="2 3">SD5</strain>
    </source>
</reference>